<dbReference type="PANTHER" id="PTHR10357">
    <property type="entry name" value="ALPHA-AMYLASE FAMILY MEMBER"/>
    <property type="match status" value="1"/>
</dbReference>
<gene>
    <name evidence="3" type="ORF">FHX42_002687</name>
</gene>
<dbReference type="SMART" id="SM00642">
    <property type="entry name" value="Aamy"/>
    <property type="match status" value="1"/>
</dbReference>
<dbReference type="AlphaFoldDB" id="A0A839DYP2"/>
<dbReference type="InterPro" id="IPR017853">
    <property type="entry name" value="GH"/>
</dbReference>
<dbReference type="EC" id="3.2.1.20" evidence="3"/>
<sequence>MAGWDIVRRSPDNHLPRSEAPSWWRDAIFYEADLRWFADSDGDGVGDLDGVRERLGYLELLGVDALWLTSVPMTGAGPSVTDPHEAGAVLESFEFLAEEAHDCDLRLMIDVGVDIAELRQARSREELAETLRFWMERGADGVRITPTASHSAPEESMPAADAVTEISDLIRSTVEEYPERVVAALAEKDRSGGWHLEFHPGMADVTFDAEKLREVISHGLAEAESLGTRPTWMTADHGRPRQVTHHGGGDKGTARARAMALVTLALPGAVRVDSGEELALPDNPLSTRVPMPWEAATVPPLLTEQWARLTVEAQLEDPVSTLSLYREALEARRTHAEGDTVEWYGAPAGCFAFRRGGSLVCAVNTSEEPVPLPPGEVLLSSGPLMQEHLPPDTAAWLV</sequence>
<dbReference type="GO" id="GO:0009313">
    <property type="term" value="P:oligosaccharide catabolic process"/>
    <property type="evidence" value="ECO:0007669"/>
    <property type="project" value="TreeGrafter"/>
</dbReference>
<name>A0A839DYP2_9PSEU</name>
<dbReference type="InterPro" id="IPR006047">
    <property type="entry name" value="GH13_cat_dom"/>
</dbReference>
<feature type="region of interest" description="Disordered" evidence="1">
    <location>
        <begin position="231"/>
        <end position="252"/>
    </location>
</feature>
<proteinExistence type="predicted"/>
<evidence type="ECO:0000313" key="4">
    <source>
        <dbReference type="Proteomes" id="UP000569329"/>
    </source>
</evidence>
<dbReference type="PANTHER" id="PTHR10357:SF179">
    <property type="entry name" value="NEUTRAL AND BASIC AMINO ACID TRANSPORT PROTEIN RBAT"/>
    <property type="match status" value="1"/>
</dbReference>
<reference evidence="3 4" key="1">
    <citation type="submission" date="2020-07" db="EMBL/GenBank/DDBJ databases">
        <title>Sequencing the genomes of 1000 actinobacteria strains.</title>
        <authorList>
            <person name="Klenk H.-P."/>
        </authorList>
    </citation>
    <scope>NUCLEOTIDE SEQUENCE [LARGE SCALE GENOMIC DNA]</scope>
    <source>
        <strain evidence="3 4">DSM 45975</strain>
    </source>
</reference>
<dbReference type="Gene3D" id="3.20.20.80">
    <property type="entry name" value="Glycosidases"/>
    <property type="match status" value="1"/>
</dbReference>
<organism evidence="3 4">
    <name type="scientific">Halosaccharopolyspora lacisalsi</name>
    <dbReference type="NCBI Taxonomy" id="1000566"/>
    <lineage>
        <taxon>Bacteria</taxon>
        <taxon>Bacillati</taxon>
        <taxon>Actinomycetota</taxon>
        <taxon>Actinomycetes</taxon>
        <taxon>Pseudonocardiales</taxon>
        <taxon>Pseudonocardiaceae</taxon>
        <taxon>Halosaccharopolyspora</taxon>
    </lineage>
</organism>
<keyword evidence="3" id="KW-0378">Hydrolase</keyword>
<evidence type="ECO:0000259" key="2">
    <source>
        <dbReference type="SMART" id="SM00642"/>
    </source>
</evidence>
<keyword evidence="3" id="KW-0326">Glycosidase</keyword>
<evidence type="ECO:0000313" key="3">
    <source>
        <dbReference type="EMBL" id="MBA8825336.1"/>
    </source>
</evidence>
<dbReference type="SUPFAM" id="SSF51445">
    <property type="entry name" value="(Trans)glycosidases"/>
    <property type="match status" value="1"/>
</dbReference>
<accession>A0A839DYP2</accession>
<dbReference type="Pfam" id="PF00128">
    <property type="entry name" value="Alpha-amylase"/>
    <property type="match status" value="1"/>
</dbReference>
<feature type="domain" description="Glycosyl hydrolase family 13 catalytic" evidence="2">
    <location>
        <begin position="31"/>
        <end position="305"/>
    </location>
</feature>
<evidence type="ECO:0000256" key="1">
    <source>
        <dbReference type="SAM" id="MobiDB-lite"/>
    </source>
</evidence>
<dbReference type="GO" id="GO:0004556">
    <property type="term" value="F:alpha-amylase activity"/>
    <property type="evidence" value="ECO:0007669"/>
    <property type="project" value="TreeGrafter"/>
</dbReference>
<dbReference type="GO" id="GO:0004558">
    <property type="term" value="F:alpha-1,4-glucosidase activity"/>
    <property type="evidence" value="ECO:0007669"/>
    <property type="project" value="UniProtKB-EC"/>
</dbReference>
<protein>
    <submittedName>
        <fullName evidence="3">Alpha-glucosidase</fullName>
        <ecNumber evidence="3">3.2.1.20</ecNumber>
    </submittedName>
</protein>
<comment type="caution">
    <text evidence="3">The sequence shown here is derived from an EMBL/GenBank/DDBJ whole genome shotgun (WGS) entry which is preliminary data.</text>
</comment>
<keyword evidence="4" id="KW-1185">Reference proteome</keyword>
<dbReference type="Proteomes" id="UP000569329">
    <property type="component" value="Unassembled WGS sequence"/>
</dbReference>
<dbReference type="EMBL" id="JACGWZ010000003">
    <property type="protein sequence ID" value="MBA8825336.1"/>
    <property type="molecule type" value="Genomic_DNA"/>
</dbReference>